<reference evidence="1 2" key="1">
    <citation type="submission" date="2018-08" db="EMBL/GenBank/DDBJ databases">
        <title>Recombination of ecologically and evolutionarily significant loci maintains genetic cohesion in the Pseudomonas syringae species complex.</title>
        <authorList>
            <person name="Dillon M."/>
            <person name="Thakur S."/>
            <person name="Almeida R.N.D."/>
            <person name="Weir B.S."/>
            <person name="Guttman D.S."/>
        </authorList>
    </citation>
    <scope>NUCLEOTIDE SEQUENCE [LARGE SCALE GENOMIC DNA]</scope>
    <source>
        <strain evidence="1 2">ICMP 16926</strain>
    </source>
</reference>
<dbReference type="Proteomes" id="UP000268096">
    <property type="component" value="Unassembled WGS sequence"/>
</dbReference>
<dbReference type="EMBL" id="RBTH01000289">
    <property type="protein sequence ID" value="RMT42141.1"/>
    <property type="molecule type" value="Genomic_DNA"/>
</dbReference>
<sequence length="125" mass="14069">MTRVQALEQLFGDIAIGRVQHLFIQTQGRFTPDYLHRCVETLPKHRGAQDIVPGDHALQGLGEAVQTLDIVKGKQCVLKVWITFGRSKVVIQNPLLQWRQRVDVLHVGQTAGHAGYYTIYVVLAQ</sequence>
<gene>
    <name evidence="1" type="ORF">ALP48_200022</name>
</gene>
<name>A0A3M5L214_PSESX</name>
<accession>A0A3M5L214</accession>
<proteinExistence type="predicted"/>
<organism evidence="1 2">
    <name type="scientific">Pseudomonas syringae pv. solidagae</name>
    <dbReference type="NCBI Taxonomy" id="264458"/>
    <lineage>
        <taxon>Bacteria</taxon>
        <taxon>Pseudomonadati</taxon>
        <taxon>Pseudomonadota</taxon>
        <taxon>Gammaproteobacteria</taxon>
        <taxon>Pseudomonadales</taxon>
        <taxon>Pseudomonadaceae</taxon>
        <taxon>Pseudomonas</taxon>
        <taxon>Pseudomonas syringae</taxon>
    </lineage>
</organism>
<comment type="caution">
    <text evidence="1">The sequence shown here is derived from an EMBL/GenBank/DDBJ whole genome shotgun (WGS) entry which is preliminary data.</text>
</comment>
<evidence type="ECO:0000313" key="1">
    <source>
        <dbReference type="EMBL" id="RMT42141.1"/>
    </source>
</evidence>
<dbReference type="AlphaFoldDB" id="A0A3M5L214"/>
<evidence type="ECO:0000313" key="2">
    <source>
        <dbReference type="Proteomes" id="UP000268096"/>
    </source>
</evidence>
<protein>
    <submittedName>
        <fullName evidence="1">Uncharacterized protein</fullName>
    </submittedName>
</protein>